<comment type="similarity">
    <text evidence="1 4">Belongs to the universal ribosomal protein uL16 family.</text>
</comment>
<geneLocation type="mitochondrion" evidence="5"/>
<protein>
    <submittedName>
        <fullName evidence="5">Ribosomal protein L16</fullName>
    </submittedName>
</protein>
<evidence type="ECO:0000256" key="2">
    <source>
        <dbReference type="ARBA" id="ARBA00022980"/>
    </source>
</evidence>
<dbReference type="InterPro" id="IPR016180">
    <property type="entry name" value="Ribosomal_uL16_dom"/>
</dbReference>
<keyword evidence="2 4" id="KW-0689">Ribosomal protein</keyword>
<evidence type="ECO:0000256" key="4">
    <source>
        <dbReference type="RuleBase" id="RU004413"/>
    </source>
</evidence>
<name>A0A7M1VHV9_SARSK</name>
<dbReference type="Gene3D" id="3.90.1170.10">
    <property type="entry name" value="Ribosomal protein L10e/L16"/>
    <property type="match status" value="1"/>
</dbReference>
<organism evidence="5">
    <name type="scientific">Sarcopeltis skottsbergii</name>
    <name type="common">Red alga</name>
    <name type="synonym">Gigartina skottsbergii</name>
    <dbReference type="NCBI Taxonomy" id="2765380"/>
    <lineage>
        <taxon>Eukaryota</taxon>
        <taxon>Rhodophyta</taxon>
        <taxon>Florideophyceae</taxon>
        <taxon>Rhodymeniophycidae</taxon>
        <taxon>Gigartinales</taxon>
        <taxon>Gigartinaceae</taxon>
        <taxon>Sarcopeltis</taxon>
    </lineage>
</organism>
<accession>A0A7M1VHV9</accession>
<gene>
    <name evidence="5" type="primary">rpl16</name>
</gene>
<dbReference type="SUPFAM" id="SSF54686">
    <property type="entry name" value="Ribosomal protein L16p/L10e"/>
    <property type="match status" value="1"/>
</dbReference>
<dbReference type="InterPro" id="IPR047873">
    <property type="entry name" value="Ribosomal_uL16"/>
</dbReference>
<dbReference type="PANTHER" id="PTHR12220:SF13">
    <property type="entry name" value="LARGE RIBOSOMAL SUBUNIT PROTEIN UL16M"/>
    <property type="match status" value="1"/>
</dbReference>
<dbReference type="GO" id="GO:0003735">
    <property type="term" value="F:structural constituent of ribosome"/>
    <property type="evidence" value="ECO:0007669"/>
    <property type="project" value="InterPro"/>
</dbReference>
<evidence type="ECO:0000256" key="1">
    <source>
        <dbReference type="ARBA" id="ARBA00008931"/>
    </source>
</evidence>
<dbReference type="RefSeq" id="YP_010027337.1">
    <property type="nucleotide sequence ID" value="NC_053772.1"/>
</dbReference>
<dbReference type="GO" id="GO:0032543">
    <property type="term" value="P:mitochondrial translation"/>
    <property type="evidence" value="ECO:0007669"/>
    <property type="project" value="TreeGrafter"/>
</dbReference>
<dbReference type="EMBL" id="MT032181">
    <property type="protein sequence ID" value="QOS04458.1"/>
    <property type="molecule type" value="Genomic_DNA"/>
</dbReference>
<reference evidence="5" key="1">
    <citation type="journal article" date="2020" name="Phytotaxa">
        <title>Sarcopeltis gen. nov. (Gigartinaceae, Rhodophyta), with S. skottsbergii comb. nov. from southern South America and S. antarctica sp. nov. from the Antarctic Peninsula.</title>
        <authorList>
            <person name="Hughey J.R."/>
            <person name="Leister G.L."/>
            <person name="Gabrielson P.W."/>
            <person name="Hommersand M.H."/>
        </authorList>
    </citation>
    <scope>NUCLEOTIDE SEQUENCE</scope>
</reference>
<dbReference type="CDD" id="cd01433">
    <property type="entry name" value="Ribosomal_L16_L10e"/>
    <property type="match status" value="1"/>
</dbReference>
<dbReference type="Pfam" id="PF00252">
    <property type="entry name" value="Ribosomal_L16"/>
    <property type="match status" value="1"/>
</dbReference>
<evidence type="ECO:0000313" key="5">
    <source>
        <dbReference type="EMBL" id="QOS04458.1"/>
    </source>
</evidence>
<dbReference type="AlphaFoldDB" id="A0A7M1VHV9"/>
<dbReference type="GO" id="GO:0019843">
    <property type="term" value="F:rRNA binding"/>
    <property type="evidence" value="ECO:0007669"/>
    <property type="project" value="InterPro"/>
</dbReference>
<dbReference type="InterPro" id="IPR020798">
    <property type="entry name" value="Ribosomal_uL16_CS"/>
</dbReference>
<proteinExistence type="inferred from homology"/>
<dbReference type="PRINTS" id="PR00060">
    <property type="entry name" value="RIBOSOMALL16"/>
</dbReference>
<evidence type="ECO:0000256" key="3">
    <source>
        <dbReference type="ARBA" id="ARBA00023274"/>
    </source>
</evidence>
<dbReference type="GeneID" id="63369350"/>
<dbReference type="PROSITE" id="PS00701">
    <property type="entry name" value="RIBOSOMAL_L16_2"/>
    <property type="match status" value="1"/>
</dbReference>
<keyword evidence="3 4" id="KW-0687">Ribonucleoprotein</keyword>
<dbReference type="InterPro" id="IPR000114">
    <property type="entry name" value="Ribosomal_uL16_bact-type"/>
</dbReference>
<dbReference type="PANTHER" id="PTHR12220">
    <property type="entry name" value="50S/60S RIBOSOMAL PROTEIN L16"/>
    <property type="match status" value="1"/>
</dbReference>
<sequence length="138" mass="15735">MIVLKKTHNPFSLKYRHCNHTLKFGRFGIKTLSFSKITENQFNLIERLSLKFLKLSSNNKKIIKIWSSSLVNLTLTKLSSESRMGKGKGSIYTKALFLRPGSILFEFEGISKQQLVGILAFLKKKVSFKIVGIQLPTK</sequence>
<keyword evidence="5" id="KW-0496">Mitochondrion</keyword>
<dbReference type="InterPro" id="IPR036920">
    <property type="entry name" value="Ribosomal_uL16_sf"/>
</dbReference>
<dbReference type="GO" id="GO:0005762">
    <property type="term" value="C:mitochondrial large ribosomal subunit"/>
    <property type="evidence" value="ECO:0007669"/>
    <property type="project" value="TreeGrafter"/>
</dbReference>